<evidence type="ECO:0000313" key="6">
    <source>
        <dbReference type="Proteomes" id="UP000189632"/>
    </source>
</evidence>
<dbReference type="InterPro" id="IPR018060">
    <property type="entry name" value="HTH_AraC"/>
</dbReference>
<dbReference type="SUPFAM" id="SSF46689">
    <property type="entry name" value="Homeodomain-like"/>
    <property type="match status" value="2"/>
</dbReference>
<name>A0A1U9MJY3_9HYPH</name>
<dbReference type="PROSITE" id="PS00041">
    <property type="entry name" value="HTH_ARAC_FAMILY_1"/>
    <property type="match status" value="1"/>
</dbReference>
<dbReference type="RefSeq" id="WP_077993528.1">
    <property type="nucleotide sequence ID" value="NZ_CP015625.1"/>
</dbReference>
<dbReference type="Pfam" id="PF12833">
    <property type="entry name" value="HTH_18"/>
    <property type="match status" value="1"/>
</dbReference>
<evidence type="ECO:0000313" key="5">
    <source>
        <dbReference type="EMBL" id="AQT48048.1"/>
    </source>
</evidence>
<dbReference type="GO" id="GO:0003700">
    <property type="term" value="F:DNA-binding transcription factor activity"/>
    <property type="evidence" value="ECO:0007669"/>
    <property type="project" value="InterPro"/>
</dbReference>
<protein>
    <submittedName>
        <fullName evidence="5">AraC-type DNA-binding protein</fullName>
    </submittedName>
</protein>
<gene>
    <name evidence="5" type="ORF">BBC0122_019550</name>
</gene>
<dbReference type="PANTHER" id="PTHR47893">
    <property type="entry name" value="REGULATORY PROTEIN PCHR"/>
    <property type="match status" value="1"/>
</dbReference>
<dbReference type="OrthoDB" id="6670788at2"/>
<dbReference type="Proteomes" id="UP000189632">
    <property type="component" value="Chromosome"/>
</dbReference>
<evidence type="ECO:0000256" key="3">
    <source>
        <dbReference type="ARBA" id="ARBA00023163"/>
    </source>
</evidence>
<dbReference type="SMART" id="SM00342">
    <property type="entry name" value="HTH_ARAC"/>
    <property type="match status" value="1"/>
</dbReference>
<dbReference type="EMBL" id="CP015625">
    <property type="protein sequence ID" value="AQT48048.1"/>
    <property type="molecule type" value="Genomic_DNA"/>
</dbReference>
<sequence length="296" mass="34129">MTTNRTIPEHIFVGHIENEPGCSDDEDFHEIWPKFMVMVFFSGHQTFEIDGQFFSPGVSDKPRIRPKVFLLNIAKFCNIRFFNVTGENLTKVMVSAPRTWIERIFENFDPSARSLQPFLSGHLQNYSFYPNATIVHSARQILNPPDNISQELLKLHERKMGMEVLYESCLSYINDHQSKDGKPTINYSHFDIAQNARNYILSHLEKELRATVIANALGVTMSTLNRAFKTVYDETISGFICKERMKKARFLLETQGMAVSQAGYLVGYYNPSNFATAYRREYGIAPKEHRLKNPRP</sequence>
<dbReference type="InterPro" id="IPR053142">
    <property type="entry name" value="PchR_regulatory_protein"/>
</dbReference>
<evidence type="ECO:0000256" key="1">
    <source>
        <dbReference type="ARBA" id="ARBA00023015"/>
    </source>
</evidence>
<keyword evidence="1" id="KW-0805">Transcription regulation</keyword>
<keyword evidence="6" id="KW-1185">Reference proteome</keyword>
<accession>A0A1U9MJY3</accession>
<dbReference type="InterPro" id="IPR018062">
    <property type="entry name" value="HTH_AraC-typ_CS"/>
</dbReference>
<dbReference type="PROSITE" id="PS01124">
    <property type="entry name" value="HTH_ARAC_FAMILY_2"/>
    <property type="match status" value="1"/>
</dbReference>
<evidence type="ECO:0000256" key="2">
    <source>
        <dbReference type="ARBA" id="ARBA00023125"/>
    </source>
</evidence>
<dbReference type="GO" id="GO:0043565">
    <property type="term" value="F:sequence-specific DNA binding"/>
    <property type="evidence" value="ECO:0007669"/>
    <property type="project" value="InterPro"/>
</dbReference>
<dbReference type="Gene3D" id="1.10.10.60">
    <property type="entry name" value="Homeodomain-like"/>
    <property type="match status" value="1"/>
</dbReference>
<keyword evidence="3" id="KW-0804">Transcription</keyword>
<proteinExistence type="predicted"/>
<keyword evidence="2 5" id="KW-0238">DNA-binding</keyword>
<evidence type="ECO:0000259" key="4">
    <source>
        <dbReference type="PROSITE" id="PS01124"/>
    </source>
</evidence>
<dbReference type="InterPro" id="IPR009057">
    <property type="entry name" value="Homeodomain-like_sf"/>
</dbReference>
<dbReference type="KEGG" id="bapi:BBC0122_019550"/>
<dbReference type="AlphaFoldDB" id="A0A1U9MJY3"/>
<dbReference type="PANTHER" id="PTHR47893:SF1">
    <property type="entry name" value="REGULATORY PROTEIN PCHR"/>
    <property type="match status" value="1"/>
</dbReference>
<reference evidence="5 6" key="1">
    <citation type="submission" date="2016-11" db="EMBL/GenBank/DDBJ databases">
        <title>Comparative genomics of Bartonella apis.</title>
        <authorList>
            <person name="Engel P."/>
        </authorList>
    </citation>
    <scope>NUCLEOTIDE SEQUENCE [LARGE SCALE GENOMIC DNA]</scope>
    <source>
        <strain evidence="5 6">BBC0122</strain>
    </source>
</reference>
<organism evidence="5 6">
    <name type="scientific">Bartonella choladocola</name>
    <dbReference type="NCBI Taxonomy" id="2750995"/>
    <lineage>
        <taxon>Bacteria</taxon>
        <taxon>Pseudomonadati</taxon>
        <taxon>Pseudomonadota</taxon>
        <taxon>Alphaproteobacteria</taxon>
        <taxon>Hyphomicrobiales</taxon>
        <taxon>Bartonellaceae</taxon>
        <taxon>Bartonella</taxon>
    </lineage>
</organism>
<feature type="domain" description="HTH araC/xylS-type" evidence="4">
    <location>
        <begin position="194"/>
        <end position="292"/>
    </location>
</feature>